<dbReference type="SUPFAM" id="SSF49464">
    <property type="entry name" value="Carboxypeptidase regulatory domain-like"/>
    <property type="match status" value="1"/>
</dbReference>
<keyword evidence="6 7" id="KW-0998">Cell outer membrane</keyword>
<dbReference type="AlphaFoldDB" id="A0A2W7R0A1"/>
<keyword evidence="5 7" id="KW-0472">Membrane</keyword>
<evidence type="ECO:0000256" key="4">
    <source>
        <dbReference type="ARBA" id="ARBA00022692"/>
    </source>
</evidence>
<dbReference type="OrthoDB" id="9768177at2"/>
<dbReference type="Gene3D" id="2.170.130.10">
    <property type="entry name" value="TonB-dependent receptor, plug domain"/>
    <property type="match status" value="1"/>
</dbReference>
<name>A0A2W7R0A1_9BACT</name>
<dbReference type="Gene3D" id="2.60.40.1120">
    <property type="entry name" value="Carboxypeptidase-like, regulatory domain"/>
    <property type="match status" value="1"/>
</dbReference>
<evidence type="ECO:0000256" key="6">
    <source>
        <dbReference type="ARBA" id="ARBA00023237"/>
    </source>
</evidence>
<dbReference type="InterPro" id="IPR023996">
    <property type="entry name" value="TonB-dep_OMP_SusC/RagA"/>
</dbReference>
<dbReference type="EMBL" id="QKZT01000007">
    <property type="protein sequence ID" value="PZX52686.1"/>
    <property type="molecule type" value="Genomic_DNA"/>
</dbReference>
<evidence type="ECO:0000256" key="7">
    <source>
        <dbReference type="PROSITE-ProRule" id="PRU01360"/>
    </source>
</evidence>
<dbReference type="NCBIfam" id="TIGR04057">
    <property type="entry name" value="SusC_RagA_signa"/>
    <property type="match status" value="1"/>
</dbReference>
<dbReference type="InterPro" id="IPR012910">
    <property type="entry name" value="Plug_dom"/>
</dbReference>
<evidence type="ECO:0000256" key="2">
    <source>
        <dbReference type="ARBA" id="ARBA00022448"/>
    </source>
</evidence>
<protein>
    <submittedName>
        <fullName evidence="9">TonB-linked SusC/RagA family outer membrane protein</fullName>
    </submittedName>
</protein>
<dbReference type="PROSITE" id="PS52016">
    <property type="entry name" value="TONB_DEPENDENT_REC_3"/>
    <property type="match status" value="1"/>
</dbReference>
<dbReference type="Pfam" id="PF07715">
    <property type="entry name" value="Plug"/>
    <property type="match status" value="1"/>
</dbReference>
<dbReference type="GO" id="GO:0009279">
    <property type="term" value="C:cell outer membrane"/>
    <property type="evidence" value="ECO:0007669"/>
    <property type="project" value="UniProtKB-SubCell"/>
</dbReference>
<dbReference type="NCBIfam" id="TIGR04056">
    <property type="entry name" value="OMP_RagA_SusC"/>
    <property type="match status" value="1"/>
</dbReference>
<evidence type="ECO:0000313" key="10">
    <source>
        <dbReference type="Proteomes" id="UP000248882"/>
    </source>
</evidence>
<evidence type="ECO:0000256" key="1">
    <source>
        <dbReference type="ARBA" id="ARBA00004571"/>
    </source>
</evidence>
<evidence type="ECO:0000259" key="8">
    <source>
        <dbReference type="Pfam" id="PF07715"/>
    </source>
</evidence>
<evidence type="ECO:0000256" key="5">
    <source>
        <dbReference type="ARBA" id="ARBA00023136"/>
    </source>
</evidence>
<dbReference type="InterPro" id="IPR008969">
    <property type="entry name" value="CarboxyPept-like_regulatory"/>
</dbReference>
<gene>
    <name evidence="9" type="ORF">LV85_01988</name>
</gene>
<dbReference type="SUPFAM" id="SSF56935">
    <property type="entry name" value="Porins"/>
    <property type="match status" value="1"/>
</dbReference>
<dbReference type="RefSeq" id="WP_111318829.1">
    <property type="nucleotide sequence ID" value="NZ_QKZT01000007.1"/>
</dbReference>
<dbReference type="InterPro" id="IPR023997">
    <property type="entry name" value="TonB-dep_OMP_SusC/RagA_CS"/>
</dbReference>
<dbReference type="InterPro" id="IPR039426">
    <property type="entry name" value="TonB-dep_rcpt-like"/>
</dbReference>
<sequence length="1160" mass="126555">MKYLYKLSSWPRNAFAVFLLVSICESTFARQVDQTSSLALATGNGSWRSIEPMAKLAEIEQKFGVNFYFENDEWIKNIRYVNSPNYKLKDLFNELNSLGYSATKISADNYAIKKVDTEAFGEFSGQVLDFDTNEPLIGATILVKGTTSGAVTDLDGNFQLEASGDAVKLVVSYAGYIPKEIDATSSEKIVVLLKQRISDLDGVVVTAIGLEANKRELGYSIDNLDTDAITKSNETNLVSAISGKVAGVMITSASGSPGASANIRIRGNKSLRGNNQPLFVVDGVPIDNSSSGNGTAGVDNSNRAIDINPNDIKDMSILKGPAATALYGIRAANGAVIITTKRGQVGKASVGFNTTFSVNEVNKLPEGQRLYSQGRPSGGTFNYRGPETGEANSWGPLLSDLEFDGATDYPYDQNGRLVAKGTGNGQAANSYDAYDALFVKGITTDNNLNVSGGTEVVTYYFSAGKLYQTGIVPNADFQRTSLKGNFNAKLTEKLELGFSANYINSGGYRIQRGSNIGGVTSGVFRNPPSFDIGNGLTGRDAASNESSYMLPNGEQRSYRGNGNYDNPFWSLNKIPYVDDVNRIIGNTSLKYAVNDWLTFSYKLGLDTYSDERNFGWDINSSSNPNGNVQQSIAKSTNLNSDFLILIDKELGQNWTMNATLGHNYFSSEYLSQSAEGIDLLVPDFLNISNASTIFASQYIDRRKVYGVFGDFRFNYKGFLFINLTGRNDWSSTLPEDNNSFFYPTISTGLELMDAFHIKENPFLSYAKLRASFGYVGNDAPIYSTGTYYVNAEVGGDPLLGSNNFPAFGVNAFERSAQIGNKDLKAELTSTLELGTNLQFFDGIVDFDFTWYKSNTTDQVVALTIPAATGYGTIVRNAGRIENEGVEISLGLSLINRSDFQWSIDGTFTKYKTLVAELPDGIDNINIANFSAIQSLNVEGQPFGILNGTRWKRNDEGERIIGSDGFPIMDEDQGIIGDPNPDWFAGIRNVVAYKGLSLSFLLDIRQGGDIWNGTKGSMDYLGTSKLTGDMRDLDNFIFEGVTENGEVNTTPVSLADPSSGLAGIFWRKYGSLGLAEDQIEDGSWFRLRELTLGYDLPQSVLEKIGLQSANFSVYGRNLLLITDYSGVDPETNLRGDSNATGWDYYNLPNTRSYGASLSVKF</sequence>
<proteinExistence type="inferred from homology"/>
<comment type="caution">
    <text evidence="9">The sequence shown here is derived from an EMBL/GenBank/DDBJ whole genome shotgun (WGS) entry which is preliminary data.</text>
</comment>
<evidence type="ECO:0000313" key="9">
    <source>
        <dbReference type="EMBL" id="PZX52686.1"/>
    </source>
</evidence>
<dbReference type="Pfam" id="PF13715">
    <property type="entry name" value="CarbopepD_reg_2"/>
    <property type="match status" value="1"/>
</dbReference>
<keyword evidence="3 7" id="KW-1134">Transmembrane beta strand</keyword>
<dbReference type="InterPro" id="IPR036942">
    <property type="entry name" value="Beta-barrel_TonB_sf"/>
</dbReference>
<keyword evidence="10" id="KW-1185">Reference proteome</keyword>
<organism evidence="9 10">
    <name type="scientific">Algoriphagus chordae</name>
    <dbReference type="NCBI Taxonomy" id="237019"/>
    <lineage>
        <taxon>Bacteria</taxon>
        <taxon>Pseudomonadati</taxon>
        <taxon>Bacteroidota</taxon>
        <taxon>Cytophagia</taxon>
        <taxon>Cytophagales</taxon>
        <taxon>Cyclobacteriaceae</taxon>
        <taxon>Algoriphagus</taxon>
    </lineage>
</organism>
<comment type="similarity">
    <text evidence="7">Belongs to the TonB-dependent receptor family.</text>
</comment>
<accession>A0A2W7R0A1</accession>
<dbReference type="Proteomes" id="UP000248882">
    <property type="component" value="Unassembled WGS sequence"/>
</dbReference>
<dbReference type="InterPro" id="IPR037066">
    <property type="entry name" value="Plug_dom_sf"/>
</dbReference>
<dbReference type="Gene3D" id="2.40.170.20">
    <property type="entry name" value="TonB-dependent receptor, beta-barrel domain"/>
    <property type="match status" value="1"/>
</dbReference>
<evidence type="ECO:0000256" key="3">
    <source>
        <dbReference type="ARBA" id="ARBA00022452"/>
    </source>
</evidence>
<keyword evidence="4 7" id="KW-0812">Transmembrane</keyword>
<reference evidence="9 10" key="1">
    <citation type="submission" date="2018-06" db="EMBL/GenBank/DDBJ databases">
        <title>Genomic Encyclopedia of Archaeal and Bacterial Type Strains, Phase II (KMG-II): from individual species to whole genera.</title>
        <authorList>
            <person name="Goeker M."/>
        </authorList>
    </citation>
    <scope>NUCLEOTIDE SEQUENCE [LARGE SCALE GENOMIC DNA]</scope>
    <source>
        <strain evidence="9 10">DSM 19830</strain>
    </source>
</reference>
<keyword evidence="2 7" id="KW-0813">Transport</keyword>
<comment type="subcellular location">
    <subcellularLocation>
        <location evidence="1 7">Cell outer membrane</location>
        <topology evidence="1 7">Multi-pass membrane protein</topology>
    </subcellularLocation>
</comment>
<feature type="domain" description="TonB-dependent receptor plug" evidence="8">
    <location>
        <begin position="214"/>
        <end position="335"/>
    </location>
</feature>